<feature type="transmembrane region" description="Helical" evidence="1">
    <location>
        <begin position="59"/>
        <end position="78"/>
    </location>
</feature>
<evidence type="ECO:0000313" key="3">
    <source>
        <dbReference type="Proteomes" id="UP001202674"/>
    </source>
</evidence>
<gene>
    <name evidence="2" type="ORF">AArcSt11_01395</name>
</gene>
<proteinExistence type="predicted"/>
<organism evidence="2 3">
    <name type="scientific">Natranaeroarchaeum aerophilus</name>
    <dbReference type="NCBI Taxonomy" id="2917711"/>
    <lineage>
        <taxon>Archaea</taxon>
        <taxon>Methanobacteriati</taxon>
        <taxon>Methanobacteriota</taxon>
        <taxon>Stenosarchaea group</taxon>
        <taxon>Halobacteria</taxon>
        <taxon>Halobacteriales</taxon>
        <taxon>Natronoarchaeaceae</taxon>
        <taxon>Natranaeroarchaeum</taxon>
    </lineage>
</organism>
<dbReference type="Proteomes" id="UP001202674">
    <property type="component" value="Unassembled WGS sequence"/>
</dbReference>
<name>A0AAE3FNC3_9EURY</name>
<keyword evidence="1" id="KW-1133">Transmembrane helix</keyword>
<evidence type="ECO:0000313" key="2">
    <source>
        <dbReference type="EMBL" id="MCL9812304.1"/>
    </source>
</evidence>
<evidence type="ECO:0000256" key="1">
    <source>
        <dbReference type="SAM" id="Phobius"/>
    </source>
</evidence>
<dbReference type="AlphaFoldDB" id="A0AAE3FNC3"/>
<dbReference type="InterPro" id="IPR057182">
    <property type="entry name" value="DUF7860"/>
</dbReference>
<dbReference type="RefSeq" id="WP_250593866.1">
    <property type="nucleotide sequence ID" value="NZ_JAKRVY010000001.1"/>
</dbReference>
<protein>
    <submittedName>
        <fullName evidence="2">Uncharacterized protein</fullName>
    </submittedName>
</protein>
<reference evidence="2 3" key="1">
    <citation type="journal article" date="2022" name="Syst. Appl. Microbiol.">
        <title>Natronocalculus amylovorans gen. nov., sp. nov., and Natranaeroarchaeum aerophilus sp. nov., dominant culturable amylolytic natronoarchaea from hypersaline soda lakes in southwestern Siberia.</title>
        <authorList>
            <person name="Sorokin D.Y."/>
            <person name="Elcheninov A.G."/>
            <person name="Khizhniak T.V."/>
            <person name="Koenen M."/>
            <person name="Bale N.J."/>
            <person name="Damste J.S.S."/>
            <person name="Kublanov I.V."/>
        </authorList>
    </citation>
    <scope>NUCLEOTIDE SEQUENCE [LARGE SCALE GENOMIC DNA]</scope>
    <source>
        <strain evidence="2 3">AArc-St1-1</strain>
    </source>
</reference>
<keyword evidence="3" id="KW-1185">Reference proteome</keyword>
<accession>A0AAE3FNC3</accession>
<feature type="transmembrane region" description="Helical" evidence="1">
    <location>
        <begin position="21"/>
        <end position="43"/>
    </location>
</feature>
<keyword evidence="1" id="KW-0812">Transmembrane</keyword>
<dbReference type="EMBL" id="JAKRVY010000001">
    <property type="protein sequence ID" value="MCL9812304.1"/>
    <property type="molecule type" value="Genomic_DNA"/>
</dbReference>
<dbReference type="Pfam" id="PF25259">
    <property type="entry name" value="DUF7860"/>
    <property type="match status" value="1"/>
</dbReference>
<comment type="caution">
    <text evidence="2">The sequence shown here is derived from an EMBL/GenBank/DDBJ whole genome shotgun (WGS) entry which is preliminary data.</text>
</comment>
<sequence length="80" mass="8632">MAHRAGRYGDLDYPTLTKYGFFLGLGMFLVGVVGELLLAGIVLSDVPGWVHTLFFDMEALGVVVAFLSVVVFGIVLPLTE</sequence>
<keyword evidence="1" id="KW-0472">Membrane</keyword>